<dbReference type="EMBL" id="BK015176">
    <property type="protein sequence ID" value="DAD94462.1"/>
    <property type="molecule type" value="Genomic_DNA"/>
</dbReference>
<protein>
    <submittedName>
        <fullName evidence="1">Uncharacterized protein</fullName>
    </submittedName>
</protein>
<sequence>MKAVDLINRLNEIGYDENTKLTFSCVDGDSGECYDIPFDEISYGEKLTGEPYHNDAIDIGLDVDSVKDYIQAKSDGYMNDMIDEIREVLSKHDPWRN</sequence>
<reference evidence="1" key="1">
    <citation type="journal article" date="2021" name="Proc. Natl. Acad. Sci. U.S.A.">
        <title>A Catalog of Tens of Thousands of Viruses from Human Metagenomes Reveals Hidden Associations with Chronic Diseases.</title>
        <authorList>
            <person name="Tisza M.J."/>
            <person name="Buck C.B."/>
        </authorList>
    </citation>
    <scope>NUCLEOTIDE SEQUENCE</scope>
    <source>
        <strain evidence="1">CttFh17</strain>
    </source>
</reference>
<evidence type="ECO:0000313" key="1">
    <source>
        <dbReference type="EMBL" id="DAD94462.1"/>
    </source>
</evidence>
<proteinExistence type="predicted"/>
<accession>A0A8S5NIB9</accession>
<organism evidence="1">
    <name type="scientific">Siphoviridae sp. cttFh17</name>
    <dbReference type="NCBI Taxonomy" id="2826491"/>
    <lineage>
        <taxon>Viruses</taxon>
        <taxon>Duplodnaviria</taxon>
        <taxon>Heunggongvirae</taxon>
        <taxon>Uroviricota</taxon>
        <taxon>Caudoviricetes</taxon>
    </lineage>
</organism>
<name>A0A8S5NIB9_9CAUD</name>